<dbReference type="GO" id="GO:0000981">
    <property type="term" value="F:DNA-binding transcription factor activity, RNA polymerase II-specific"/>
    <property type="evidence" value="ECO:0007669"/>
    <property type="project" value="InterPro"/>
</dbReference>
<feature type="region of interest" description="Disordered" evidence="2">
    <location>
        <begin position="1107"/>
        <end position="1129"/>
    </location>
</feature>
<organism evidence="4 5">
    <name type="scientific">Calycina marina</name>
    <dbReference type="NCBI Taxonomy" id="1763456"/>
    <lineage>
        <taxon>Eukaryota</taxon>
        <taxon>Fungi</taxon>
        <taxon>Dikarya</taxon>
        <taxon>Ascomycota</taxon>
        <taxon>Pezizomycotina</taxon>
        <taxon>Leotiomycetes</taxon>
        <taxon>Helotiales</taxon>
        <taxon>Pezizellaceae</taxon>
        <taxon>Calycina</taxon>
    </lineage>
</organism>
<feature type="compositionally biased region" description="Polar residues" evidence="2">
    <location>
        <begin position="84"/>
        <end position="102"/>
    </location>
</feature>
<dbReference type="OrthoDB" id="5244761at2759"/>
<feature type="compositionally biased region" description="Basic and acidic residues" evidence="2">
    <location>
        <begin position="33"/>
        <end position="45"/>
    </location>
</feature>
<feature type="domain" description="Zn(2)-C6 fungal-type" evidence="3">
    <location>
        <begin position="218"/>
        <end position="248"/>
    </location>
</feature>
<evidence type="ECO:0000313" key="5">
    <source>
        <dbReference type="Proteomes" id="UP000887226"/>
    </source>
</evidence>
<dbReference type="Pfam" id="PF00172">
    <property type="entry name" value="Zn_clus"/>
    <property type="match status" value="1"/>
</dbReference>
<name>A0A9P8CHJ5_9HELO</name>
<comment type="caution">
    <text evidence="4">The sequence shown here is derived from an EMBL/GenBank/DDBJ whole genome shotgun (WGS) entry which is preliminary data.</text>
</comment>
<dbReference type="SMART" id="SM00066">
    <property type="entry name" value="GAL4"/>
    <property type="match status" value="1"/>
</dbReference>
<dbReference type="GO" id="GO:0008270">
    <property type="term" value="F:zinc ion binding"/>
    <property type="evidence" value="ECO:0007669"/>
    <property type="project" value="InterPro"/>
</dbReference>
<dbReference type="PANTHER" id="PTHR47785">
    <property type="entry name" value="ZN(II)2CYS6 TRANSCRIPTION FACTOR (EUROFUNG)-RELATED-RELATED"/>
    <property type="match status" value="1"/>
</dbReference>
<evidence type="ECO:0000256" key="1">
    <source>
        <dbReference type="ARBA" id="ARBA00023242"/>
    </source>
</evidence>
<dbReference type="InterPro" id="IPR036864">
    <property type="entry name" value="Zn2-C6_fun-type_DNA-bd_sf"/>
</dbReference>
<dbReference type="PROSITE" id="PS50048">
    <property type="entry name" value="ZN2_CY6_FUNGAL_2"/>
    <property type="match status" value="1"/>
</dbReference>
<dbReference type="Proteomes" id="UP000887226">
    <property type="component" value="Unassembled WGS sequence"/>
</dbReference>
<keyword evidence="1" id="KW-0539">Nucleus</keyword>
<proteinExistence type="predicted"/>
<accession>A0A9P8CHJ5</accession>
<feature type="region of interest" description="Disordered" evidence="2">
    <location>
        <begin position="365"/>
        <end position="402"/>
    </location>
</feature>
<feature type="compositionally biased region" description="Basic and acidic residues" evidence="2">
    <location>
        <begin position="8"/>
        <end position="26"/>
    </location>
</feature>
<feature type="compositionally biased region" description="Basic and acidic residues" evidence="2">
    <location>
        <begin position="369"/>
        <end position="381"/>
    </location>
</feature>
<feature type="region of interest" description="Disordered" evidence="2">
    <location>
        <begin position="672"/>
        <end position="712"/>
    </location>
</feature>
<protein>
    <recommendedName>
        <fullName evidence="3">Zn(2)-C6 fungal-type domain-containing protein</fullName>
    </recommendedName>
</protein>
<dbReference type="InterPro" id="IPR001138">
    <property type="entry name" value="Zn2Cys6_DnaBD"/>
</dbReference>
<feature type="compositionally biased region" description="Basic and acidic residues" evidence="2">
    <location>
        <begin position="451"/>
        <end position="469"/>
    </location>
</feature>
<feature type="region of interest" description="Disordered" evidence="2">
    <location>
        <begin position="451"/>
        <end position="520"/>
    </location>
</feature>
<feature type="compositionally biased region" description="Low complexity" evidence="2">
    <location>
        <begin position="1110"/>
        <end position="1122"/>
    </location>
</feature>
<dbReference type="PANTHER" id="PTHR47785:SF4">
    <property type="entry name" value="ZN(II)2CYS6 TRANSCRIPTION FACTOR (EUROFUNG)"/>
    <property type="match status" value="1"/>
</dbReference>
<sequence length="1129" mass="126230">MDNGQPPDSKRQRLQEHPQLWAREHPPLPPPPPDRDGFARPELRLPHLSQSPGPPRSFASSVQSFEPHRRHSDHTQYEPDPIRPSSQPHSYNRPAYQTQHNQAYGGGSREAMVKRSPSDESSQFRHAPMRNGVEPQERPPIPPYDGLPQHTNVQYRQPPPPSYLPQTSPSSPMPPPDPYNAGYSPHSIPGPQPQYGNVSYPSAVSNNVKKKAQRAAQACDSCRQLKAKCDEGRPSCISCKDKGINCTYRDPPPKQQDKTTGDILDTMNEVRNLMVNLTNGMNSKFDNLNSRFNKLEHQFDHEIQRQSRQLPREYFKQEQADTSQIFTPLVSVSERPLLPPSDPSQSTSSEKSLQNIISQDPYISTLGHELQDPGPEPRQDSETEEEEGGESVTIETKPSIPLNHTTGAAKLLLVIPIHELAREVISSRRGEKYPMLEEEKRGLLRLYGRGEGIDRPPGYERDVLIDHGAEGTPSESSGPDAPSPPGEEWGQLGGLTPPGDDSNIRQHIPRGSVIGPEGMPDMQRDTVRRLVASYNKHINNMHPILIPALLNKLVDSFLRSIPESHAKSRQISTFTSRYGDRGPMAGFVGSHPDSPDHKRKRSPIFAPEQAVELQYIYEFKPGHPFRSISTALVLMVMALGAICEHRGKIPYLASDEPPSDQGTDSPIVRTSYRSPTQQSPIFPTPTAIPGSPDVNASYSRSRRPSLDGGQYMPRHREKLKNIDVIPGLSYFALASDIIGNQLGGNSLQHVHVNILAGLYHGQLGRVLESHAYIFNACRSLEVILKPKIARYKKYVDTETVVPGRDNPLLIAFWTCLQLESDIIAELDVIRSGILKYEQLVPMPNLEWAVKSDGIEDNVMKHYISQLFLRKHLNQLHGMFYNPAGSSDSVDPQETEFRTLKAMEDNLNAIRGNKWSDDDEPASDILNARLRAKFYGARVISYRTYITQILERANERPGDIFDHYKDGIKDIPLLPENAEKLADLPPAYIKFAKQGISALIHSTTAFHGLGDAGQVRLIVTNIWGTTHAQFGNVLTLLACYHNPILKGLINATQLRDIVDKTIRFIFFNAQPRSALLTDYLILQNAVRKTNLNKPLEKRSPASFMHTDRFLNPSSSFGSGNSNGDTPMIDR</sequence>
<feature type="region of interest" description="Disordered" evidence="2">
    <location>
        <begin position="1"/>
        <end position="199"/>
    </location>
</feature>
<dbReference type="SUPFAM" id="SSF57701">
    <property type="entry name" value="Zn2/Cys6 DNA-binding domain"/>
    <property type="match status" value="1"/>
</dbReference>
<evidence type="ECO:0000259" key="3">
    <source>
        <dbReference type="PROSITE" id="PS50048"/>
    </source>
</evidence>
<dbReference type="CDD" id="cd00067">
    <property type="entry name" value="GAL4"/>
    <property type="match status" value="1"/>
</dbReference>
<reference evidence="4" key="1">
    <citation type="journal article" date="2021" name="IMA Fungus">
        <title>Genomic characterization of three marine fungi, including Emericellopsis atlantica sp. nov. with signatures of a generalist lifestyle and marine biomass degradation.</title>
        <authorList>
            <person name="Hagestad O.C."/>
            <person name="Hou L."/>
            <person name="Andersen J.H."/>
            <person name="Hansen E.H."/>
            <person name="Altermark B."/>
            <person name="Li C."/>
            <person name="Kuhnert E."/>
            <person name="Cox R.J."/>
            <person name="Crous P.W."/>
            <person name="Spatafora J.W."/>
            <person name="Lail K."/>
            <person name="Amirebrahimi M."/>
            <person name="Lipzen A."/>
            <person name="Pangilinan J."/>
            <person name="Andreopoulos W."/>
            <person name="Hayes R.D."/>
            <person name="Ng V."/>
            <person name="Grigoriev I.V."/>
            <person name="Jackson S.A."/>
            <person name="Sutton T.D.S."/>
            <person name="Dobson A.D.W."/>
            <person name="Rama T."/>
        </authorList>
    </citation>
    <scope>NUCLEOTIDE SEQUENCE</scope>
    <source>
        <strain evidence="4">TRa3180A</strain>
    </source>
</reference>
<dbReference type="Gene3D" id="4.10.240.10">
    <property type="entry name" value="Zn(2)-C6 fungal-type DNA-binding domain"/>
    <property type="match status" value="1"/>
</dbReference>
<gene>
    <name evidence="4" type="ORF">BJ878DRAFT_477472</name>
</gene>
<dbReference type="InterPro" id="IPR053181">
    <property type="entry name" value="EcdB-like_regulator"/>
</dbReference>
<evidence type="ECO:0000256" key="2">
    <source>
        <dbReference type="SAM" id="MobiDB-lite"/>
    </source>
</evidence>
<evidence type="ECO:0000313" key="4">
    <source>
        <dbReference type="EMBL" id="KAG9247379.1"/>
    </source>
</evidence>
<dbReference type="EMBL" id="MU253774">
    <property type="protein sequence ID" value="KAG9247379.1"/>
    <property type="molecule type" value="Genomic_DNA"/>
</dbReference>
<dbReference type="AlphaFoldDB" id="A0A9P8CHJ5"/>
<feature type="compositionally biased region" description="Polar residues" evidence="2">
    <location>
        <begin position="672"/>
        <end position="681"/>
    </location>
</feature>
<dbReference type="PROSITE" id="PS00463">
    <property type="entry name" value="ZN2_CY6_FUNGAL_1"/>
    <property type="match status" value="1"/>
</dbReference>
<keyword evidence="5" id="KW-1185">Reference proteome</keyword>